<evidence type="ECO:0000313" key="1">
    <source>
        <dbReference type="EMBL" id="CRL29142.1"/>
    </source>
</evidence>
<protein>
    <submittedName>
        <fullName evidence="1">Str. FM013</fullName>
    </submittedName>
</protein>
<dbReference type="EMBL" id="HG793166">
    <property type="protein sequence ID" value="CRL29142.1"/>
    <property type="molecule type" value="Genomic_DNA"/>
</dbReference>
<sequence>MEARKASSLGLLEDALSHNPYFRRGLRVEVQIPTNLFDIRRRRNSARSITPEPNGFW</sequence>
<dbReference type="AlphaFoldDB" id="A0A0G4PRT6"/>
<organism evidence="1 2">
    <name type="scientific">Penicillium camemberti (strain FM 013)</name>
    <dbReference type="NCBI Taxonomy" id="1429867"/>
    <lineage>
        <taxon>Eukaryota</taxon>
        <taxon>Fungi</taxon>
        <taxon>Dikarya</taxon>
        <taxon>Ascomycota</taxon>
        <taxon>Pezizomycotina</taxon>
        <taxon>Eurotiomycetes</taxon>
        <taxon>Eurotiomycetidae</taxon>
        <taxon>Eurotiales</taxon>
        <taxon>Aspergillaceae</taxon>
        <taxon>Penicillium</taxon>
    </lineage>
</organism>
<gene>
    <name evidence="1" type="ORF">PCAMFM013_S033g000062</name>
</gene>
<name>A0A0G4PRT6_PENC3</name>
<accession>A0A0G4PRT6</accession>
<proteinExistence type="predicted"/>
<evidence type="ECO:0000313" key="2">
    <source>
        <dbReference type="Proteomes" id="UP000053732"/>
    </source>
</evidence>
<reference evidence="1 2" key="1">
    <citation type="journal article" date="2014" name="Nat. Commun.">
        <title>Multiple recent horizontal transfers of a large genomic region in cheese making fungi.</title>
        <authorList>
            <person name="Cheeseman K."/>
            <person name="Ropars J."/>
            <person name="Renault P."/>
            <person name="Dupont J."/>
            <person name="Gouzy J."/>
            <person name="Branca A."/>
            <person name="Abraham A.L."/>
            <person name="Ceppi M."/>
            <person name="Conseiller E."/>
            <person name="Debuchy R."/>
            <person name="Malagnac F."/>
            <person name="Goarin A."/>
            <person name="Silar P."/>
            <person name="Lacoste S."/>
            <person name="Sallet E."/>
            <person name="Bensimon A."/>
            <person name="Giraud T."/>
            <person name="Brygoo Y."/>
        </authorList>
    </citation>
    <scope>NUCLEOTIDE SEQUENCE [LARGE SCALE GENOMIC DNA]</scope>
    <source>
        <strain evidence="2">FM 013</strain>
    </source>
</reference>
<keyword evidence="2" id="KW-1185">Reference proteome</keyword>
<dbReference type="Proteomes" id="UP000053732">
    <property type="component" value="Unassembled WGS sequence"/>
</dbReference>